<dbReference type="OrthoDB" id="17094at2759"/>
<feature type="region of interest" description="Disordered" evidence="6">
    <location>
        <begin position="141"/>
        <end position="164"/>
    </location>
</feature>
<accession>A0A8T2UDB5</accession>
<dbReference type="GO" id="GO:0016757">
    <property type="term" value="F:glycosyltransferase activity"/>
    <property type="evidence" value="ECO:0007669"/>
    <property type="project" value="UniProtKB-KW"/>
</dbReference>
<keyword evidence="5" id="KW-0802">TPR repeat</keyword>
<sequence length="164" mass="18104">MGVPCVTMAGTVHANNVGVTLLHQVGLENLIARNEDEYVRKAVDFASDVPMLANTRMSLRGRMLKSYLCNGTIFVRNLEGVYRSLWHRYCEGDVPSLQRSRLAEPSSERLSARNNVVDVSSKELPFNSLSLPNGLARGVIHPTSKTAEGTNDDADRSFKMPGLR</sequence>
<evidence type="ECO:0000256" key="5">
    <source>
        <dbReference type="ARBA" id="ARBA00022803"/>
    </source>
</evidence>
<organism evidence="8 9">
    <name type="scientific">Ceratopteris richardii</name>
    <name type="common">Triangle waterfern</name>
    <dbReference type="NCBI Taxonomy" id="49495"/>
    <lineage>
        <taxon>Eukaryota</taxon>
        <taxon>Viridiplantae</taxon>
        <taxon>Streptophyta</taxon>
        <taxon>Embryophyta</taxon>
        <taxon>Tracheophyta</taxon>
        <taxon>Polypodiopsida</taxon>
        <taxon>Polypodiidae</taxon>
        <taxon>Polypodiales</taxon>
        <taxon>Pteridineae</taxon>
        <taxon>Pteridaceae</taxon>
        <taxon>Parkerioideae</taxon>
        <taxon>Ceratopteris</taxon>
    </lineage>
</organism>
<evidence type="ECO:0000259" key="7">
    <source>
        <dbReference type="Pfam" id="PF13844"/>
    </source>
</evidence>
<evidence type="ECO:0000256" key="4">
    <source>
        <dbReference type="ARBA" id="ARBA00022737"/>
    </source>
</evidence>
<evidence type="ECO:0000256" key="2">
    <source>
        <dbReference type="ARBA" id="ARBA00022676"/>
    </source>
</evidence>
<proteinExistence type="predicted"/>
<keyword evidence="4" id="KW-0677">Repeat</keyword>
<evidence type="ECO:0000313" key="9">
    <source>
        <dbReference type="Proteomes" id="UP000825935"/>
    </source>
</evidence>
<protein>
    <recommendedName>
        <fullName evidence="7">O-GlcNAc transferase C-terminal domain-containing protein</fullName>
    </recommendedName>
</protein>
<dbReference type="EMBL" id="CM035414">
    <property type="protein sequence ID" value="KAH7430449.1"/>
    <property type="molecule type" value="Genomic_DNA"/>
</dbReference>
<dbReference type="InterPro" id="IPR029489">
    <property type="entry name" value="OGT/SEC/SPY_C"/>
</dbReference>
<keyword evidence="2" id="KW-0328">Glycosyltransferase</keyword>
<dbReference type="Proteomes" id="UP000825935">
    <property type="component" value="Chromosome 9"/>
</dbReference>
<dbReference type="PANTHER" id="PTHR44835:SF1">
    <property type="entry name" value="PROTEIN O-GLCNAC TRANSFERASE"/>
    <property type="match status" value="1"/>
</dbReference>
<evidence type="ECO:0000256" key="1">
    <source>
        <dbReference type="ARBA" id="ARBA00004922"/>
    </source>
</evidence>
<keyword evidence="9" id="KW-1185">Reference proteome</keyword>
<comment type="pathway">
    <text evidence="1">Protein modification; protein glycosylation.</text>
</comment>
<feature type="domain" description="O-GlcNAc transferase C-terminal" evidence="7">
    <location>
        <begin position="2"/>
        <end position="77"/>
    </location>
</feature>
<dbReference type="AlphaFoldDB" id="A0A8T2UDB5"/>
<keyword evidence="3" id="KW-0808">Transferase</keyword>
<evidence type="ECO:0000256" key="3">
    <source>
        <dbReference type="ARBA" id="ARBA00022679"/>
    </source>
</evidence>
<dbReference type="PANTHER" id="PTHR44835">
    <property type="entry name" value="UDP-N-ACETYLGLUCOSAMINE--PEPTIDE N-ACETYLGLUCOSAMINYLTRANSFERASE SPINDLY-RELATED"/>
    <property type="match status" value="1"/>
</dbReference>
<reference evidence="8" key="1">
    <citation type="submission" date="2021-08" db="EMBL/GenBank/DDBJ databases">
        <title>WGS assembly of Ceratopteris richardii.</title>
        <authorList>
            <person name="Marchant D.B."/>
            <person name="Chen G."/>
            <person name="Jenkins J."/>
            <person name="Shu S."/>
            <person name="Leebens-Mack J."/>
            <person name="Grimwood J."/>
            <person name="Schmutz J."/>
            <person name="Soltis P."/>
            <person name="Soltis D."/>
            <person name="Chen Z.-H."/>
        </authorList>
    </citation>
    <scope>NUCLEOTIDE SEQUENCE</scope>
    <source>
        <strain evidence="8">Whitten #5841</strain>
        <tissue evidence="8">Leaf</tissue>
    </source>
</reference>
<evidence type="ECO:0000256" key="6">
    <source>
        <dbReference type="SAM" id="MobiDB-lite"/>
    </source>
</evidence>
<name>A0A8T2UDB5_CERRI</name>
<dbReference type="Pfam" id="PF13844">
    <property type="entry name" value="Glyco_transf_41"/>
    <property type="match status" value="1"/>
</dbReference>
<evidence type="ECO:0000313" key="8">
    <source>
        <dbReference type="EMBL" id="KAH7430449.1"/>
    </source>
</evidence>
<comment type="caution">
    <text evidence="8">The sequence shown here is derived from an EMBL/GenBank/DDBJ whole genome shotgun (WGS) entry which is preliminary data.</text>
</comment>
<gene>
    <name evidence="8" type="ORF">KP509_09G099700</name>
</gene>
<dbReference type="Gene3D" id="3.40.50.2000">
    <property type="entry name" value="Glycogen Phosphorylase B"/>
    <property type="match status" value="1"/>
</dbReference>
<dbReference type="InterPro" id="IPR051939">
    <property type="entry name" value="Glycosyltr_41/O-GlcNAc_trsf"/>
</dbReference>